<reference evidence="6 7" key="1">
    <citation type="submission" date="2019-03" db="EMBL/GenBank/DDBJ databases">
        <title>Genomic Encyclopedia of Type Strains, Phase IV (KMG-IV): sequencing the most valuable type-strain genomes for metagenomic binning, comparative biology and taxonomic classification.</title>
        <authorList>
            <person name="Goeker M."/>
        </authorList>
    </citation>
    <scope>NUCLEOTIDE SEQUENCE [LARGE SCALE GENOMIC DNA]</scope>
    <source>
        <strain evidence="6 7">DSM 2132</strain>
    </source>
</reference>
<keyword evidence="2" id="KW-0805">Transcription regulation</keyword>
<dbReference type="Pfam" id="PF03466">
    <property type="entry name" value="LysR_substrate"/>
    <property type="match status" value="1"/>
</dbReference>
<evidence type="ECO:0000256" key="3">
    <source>
        <dbReference type="ARBA" id="ARBA00023125"/>
    </source>
</evidence>
<dbReference type="GO" id="GO:0043565">
    <property type="term" value="F:sequence-specific DNA binding"/>
    <property type="evidence" value="ECO:0007669"/>
    <property type="project" value="TreeGrafter"/>
</dbReference>
<dbReference type="PRINTS" id="PR00039">
    <property type="entry name" value="HTHLYSR"/>
</dbReference>
<comment type="caution">
    <text evidence="6">The sequence shown here is derived from an EMBL/GenBank/DDBJ whole genome shotgun (WGS) entry which is preliminary data.</text>
</comment>
<dbReference type="PANTHER" id="PTHR30537:SF5">
    <property type="entry name" value="HTH-TYPE TRANSCRIPTIONAL ACTIVATOR TTDR-RELATED"/>
    <property type="match status" value="1"/>
</dbReference>
<dbReference type="PANTHER" id="PTHR30537">
    <property type="entry name" value="HTH-TYPE TRANSCRIPTIONAL REGULATOR"/>
    <property type="match status" value="1"/>
</dbReference>
<dbReference type="FunFam" id="3.40.190.290:FF:000001">
    <property type="entry name" value="Transcriptional regulator, LysR family"/>
    <property type="match status" value="1"/>
</dbReference>
<name>A0A4R2PQ57_RHOSA</name>
<dbReference type="FunCoup" id="A0A4R2PQ57">
    <property type="interactions" value="40"/>
</dbReference>
<dbReference type="InterPro" id="IPR036390">
    <property type="entry name" value="WH_DNA-bd_sf"/>
</dbReference>
<dbReference type="SUPFAM" id="SSF53850">
    <property type="entry name" value="Periplasmic binding protein-like II"/>
    <property type="match status" value="1"/>
</dbReference>
<feature type="domain" description="HTH lysR-type" evidence="5">
    <location>
        <begin position="1"/>
        <end position="59"/>
    </location>
</feature>
<dbReference type="InterPro" id="IPR005119">
    <property type="entry name" value="LysR_subst-bd"/>
</dbReference>
<evidence type="ECO:0000313" key="6">
    <source>
        <dbReference type="EMBL" id="TCP36215.1"/>
    </source>
</evidence>
<dbReference type="InParanoid" id="A0A4R2PQ57"/>
<dbReference type="EMBL" id="SLXO01000003">
    <property type="protein sequence ID" value="TCP36215.1"/>
    <property type="molecule type" value="Genomic_DNA"/>
</dbReference>
<dbReference type="PROSITE" id="PS50931">
    <property type="entry name" value="HTH_LYSR"/>
    <property type="match status" value="1"/>
</dbReference>
<evidence type="ECO:0000256" key="2">
    <source>
        <dbReference type="ARBA" id="ARBA00023015"/>
    </source>
</evidence>
<protein>
    <submittedName>
        <fullName evidence="6">DNA-binding transcriptional LysR family regulator</fullName>
    </submittedName>
</protein>
<proteinExistence type="inferred from homology"/>
<accession>A0A4R2PQ57</accession>
<gene>
    <name evidence="6" type="ORF">EV659_103102</name>
</gene>
<dbReference type="Pfam" id="PF00126">
    <property type="entry name" value="HTH_1"/>
    <property type="match status" value="1"/>
</dbReference>
<dbReference type="InterPro" id="IPR000847">
    <property type="entry name" value="LysR_HTH_N"/>
</dbReference>
<dbReference type="SUPFAM" id="SSF46785">
    <property type="entry name" value="Winged helix' DNA-binding domain"/>
    <property type="match status" value="1"/>
</dbReference>
<evidence type="ECO:0000256" key="1">
    <source>
        <dbReference type="ARBA" id="ARBA00009437"/>
    </source>
</evidence>
<dbReference type="InterPro" id="IPR058163">
    <property type="entry name" value="LysR-type_TF_proteobact-type"/>
</dbReference>
<keyword evidence="3 6" id="KW-0238">DNA-binding</keyword>
<comment type="similarity">
    <text evidence="1">Belongs to the LysR transcriptional regulatory family.</text>
</comment>
<evidence type="ECO:0000259" key="5">
    <source>
        <dbReference type="PROSITE" id="PS50931"/>
    </source>
</evidence>
<dbReference type="RefSeq" id="WP_165878735.1">
    <property type="nucleotide sequence ID" value="NZ_JACIGF010000003.1"/>
</dbReference>
<dbReference type="AlphaFoldDB" id="A0A4R2PQ57"/>
<keyword evidence="4" id="KW-0804">Transcription</keyword>
<keyword evidence="7" id="KW-1185">Reference proteome</keyword>
<dbReference type="InterPro" id="IPR036388">
    <property type="entry name" value="WH-like_DNA-bd_sf"/>
</dbReference>
<dbReference type="Gene3D" id="1.10.10.10">
    <property type="entry name" value="Winged helix-like DNA-binding domain superfamily/Winged helix DNA-binding domain"/>
    <property type="match status" value="1"/>
</dbReference>
<dbReference type="FunFam" id="1.10.10.10:FF:000001">
    <property type="entry name" value="LysR family transcriptional regulator"/>
    <property type="match status" value="1"/>
</dbReference>
<dbReference type="GO" id="GO:0006351">
    <property type="term" value="P:DNA-templated transcription"/>
    <property type="evidence" value="ECO:0007669"/>
    <property type="project" value="TreeGrafter"/>
</dbReference>
<organism evidence="6 7">
    <name type="scientific">Rhodothalassium salexigens DSM 2132</name>
    <dbReference type="NCBI Taxonomy" id="1188247"/>
    <lineage>
        <taxon>Bacteria</taxon>
        <taxon>Pseudomonadati</taxon>
        <taxon>Pseudomonadota</taxon>
        <taxon>Alphaproteobacteria</taxon>
        <taxon>Rhodothalassiales</taxon>
        <taxon>Rhodothalassiaceae</taxon>
        <taxon>Rhodothalassium</taxon>
    </lineage>
</organism>
<sequence>MDRLGAMRLIVRIADLGSFTRAAADLGLSRTAASKQVKALESALGTALMTRTTRRVALTAAGEGYVERARDILWRLDEAERLAASLDPAPEGVLRVHAPPSFGQRQLCPALKPFLDAYPKLKVEMTLTDRPVDLVEEGYDMALWIDGAPPADLAARRVGETAFALVAAPAYVKAAGAPECPADLTRHRCLVNAHFSANNQWRFTRDGETATVAVDGPLTVNNVDAIREAALAGLGVAFLPAFQVAEELRTGRLWRLLPPWTGETQGIYVVYPPSRLVPAKVRLFTAFLGERLSAQLRPRDRRSLPGGPDRPSTRG</sequence>
<dbReference type="CDD" id="cd08422">
    <property type="entry name" value="PBP2_CrgA_like"/>
    <property type="match status" value="1"/>
</dbReference>
<dbReference type="Gene3D" id="3.40.190.290">
    <property type="match status" value="1"/>
</dbReference>
<dbReference type="Proteomes" id="UP000295399">
    <property type="component" value="Unassembled WGS sequence"/>
</dbReference>
<evidence type="ECO:0000256" key="4">
    <source>
        <dbReference type="ARBA" id="ARBA00023163"/>
    </source>
</evidence>
<evidence type="ECO:0000313" key="7">
    <source>
        <dbReference type="Proteomes" id="UP000295399"/>
    </source>
</evidence>
<dbReference type="GO" id="GO:0003700">
    <property type="term" value="F:DNA-binding transcription factor activity"/>
    <property type="evidence" value="ECO:0007669"/>
    <property type="project" value="InterPro"/>
</dbReference>